<evidence type="ECO:0008006" key="2">
    <source>
        <dbReference type="Google" id="ProtNLM"/>
    </source>
</evidence>
<reference evidence="1" key="1">
    <citation type="submission" date="2016-04" db="EMBL/GenBank/DDBJ databases">
        <authorList>
            <person name="Evans L.H."/>
            <person name="Alamgir A."/>
            <person name="Owens N."/>
            <person name="Weber N.D."/>
            <person name="Virtaneva K."/>
            <person name="Barbian K."/>
            <person name="Babar A."/>
            <person name="Rosenke K."/>
        </authorList>
    </citation>
    <scope>NUCLEOTIDE SEQUENCE</scope>
    <source>
        <strain evidence="1">Nono1</strain>
    </source>
</reference>
<dbReference type="SUPFAM" id="SSF56563">
    <property type="entry name" value="Major capsid protein gp5"/>
    <property type="match status" value="1"/>
</dbReference>
<evidence type="ECO:0000313" key="1">
    <source>
        <dbReference type="EMBL" id="SBO90563.1"/>
    </source>
</evidence>
<organism evidence="1">
    <name type="scientific">Nonomuraea gerenzanensis</name>
    <dbReference type="NCBI Taxonomy" id="93944"/>
    <lineage>
        <taxon>Bacteria</taxon>
        <taxon>Bacillati</taxon>
        <taxon>Actinomycetota</taxon>
        <taxon>Actinomycetes</taxon>
        <taxon>Streptosporangiales</taxon>
        <taxon>Streptosporangiaceae</taxon>
        <taxon>Nonomuraea</taxon>
    </lineage>
</organism>
<accession>A0A1M4DVI4</accession>
<proteinExistence type="predicted"/>
<gene>
    <name evidence="1" type="ORF">BN4615_P77</name>
</gene>
<dbReference type="EMBL" id="LT559118">
    <property type="protein sequence ID" value="SBO90563.1"/>
    <property type="molecule type" value="Genomic_DNA"/>
</dbReference>
<sequence>MWEDLETGLILSSPTVTNRRYEGSIQKHGDTVRIPHVLDTVQIGNSFDAYGEIGAADRAQLDSLTMRIDQVRTWHFEVDSLHQMRTQEGIDLMSELIRQSGRNLAESVDKHLAATIISAITGKDLNGTNAANSLHGSVKQIAAPTATNLYETIVEANVELDINNVPHEGRYIILGPREYANILKDERFIDNSRYGGDSVVINGQVGTILGLPVIVANTIGSHLDATLPTKKGVRNPHSAAKGIHLMVGHNMAVSYAGQFSELKPYEPEKKFTLAVKGRMYFGAKVMRPEALVIAGSVPTT</sequence>
<name>A0A1M4DVI4_9ACTN</name>
<dbReference type="AlphaFoldDB" id="A0A1M4DVI4"/>
<dbReference type="Pfam" id="PF25209">
    <property type="entry name" value="Phage_capsid_4"/>
    <property type="match status" value="1"/>
</dbReference>
<protein>
    <recommendedName>
        <fullName evidence="2">Phage major capsid protein</fullName>
    </recommendedName>
</protein>